<dbReference type="PANTHER" id="PTHR15407:SF32">
    <property type="entry name" value="PROTEIN (MNN4), PUTATIVE (AFU_ORTHOLOGUE AFUA_1G03790)-RELATED"/>
    <property type="match status" value="1"/>
</dbReference>
<evidence type="ECO:0000313" key="11">
    <source>
        <dbReference type="Proteomes" id="UP000034112"/>
    </source>
</evidence>
<keyword evidence="2" id="KW-0812">Transmembrane</keyword>
<evidence type="ECO:0000256" key="3">
    <source>
        <dbReference type="ARBA" id="ARBA00022989"/>
    </source>
</evidence>
<proteinExistence type="predicted"/>
<dbReference type="OMA" id="SVMRIKG"/>
<feature type="compositionally biased region" description="Basic and acidic residues" evidence="6">
    <location>
        <begin position="664"/>
        <end position="681"/>
    </location>
</feature>
<evidence type="ECO:0000259" key="8">
    <source>
        <dbReference type="Pfam" id="PF04991"/>
    </source>
</evidence>
<evidence type="ECO:0000256" key="2">
    <source>
        <dbReference type="ARBA" id="ARBA00022692"/>
    </source>
</evidence>
<dbReference type="Pfam" id="PF20994">
    <property type="entry name" value="CENPU"/>
    <property type="match status" value="1"/>
</dbReference>
<feature type="compositionally biased region" description="Acidic residues" evidence="6">
    <location>
        <begin position="529"/>
        <end position="550"/>
    </location>
</feature>
<dbReference type="AlphaFoldDB" id="A0A0F9ZVC7"/>
<evidence type="ECO:0000256" key="4">
    <source>
        <dbReference type="ARBA" id="ARBA00023136"/>
    </source>
</evidence>
<dbReference type="OrthoDB" id="5377952at2759"/>
<dbReference type="Pfam" id="PF04991">
    <property type="entry name" value="LicD"/>
    <property type="match status" value="2"/>
</dbReference>
<evidence type="ECO:0000256" key="6">
    <source>
        <dbReference type="SAM" id="MobiDB-lite"/>
    </source>
</evidence>
<feature type="compositionally biased region" description="Acidic residues" evidence="6">
    <location>
        <begin position="503"/>
        <end position="516"/>
    </location>
</feature>
<keyword evidence="5" id="KW-0175">Coiled coil</keyword>
<feature type="coiled-coil region" evidence="5">
    <location>
        <begin position="808"/>
        <end position="835"/>
    </location>
</feature>
<dbReference type="InterPro" id="IPR048743">
    <property type="entry name" value="AME1"/>
</dbReference>
<evidence type="ECO:0000259" key="9">
    <source>
        <dbReference type="Pfam" id="PF20994"/>
    </source>
</evidence>
<reference evidence="11" key="1">
    <citation type="journal article" date="2015" name="Genome Announc.">
        <title>Draft whole-genome sequence of the biocontrol agent Trichoderma harzianum T6776.</title>
        <authorList>
            <person name="Baroncelli R."/>
            <person name="Piaggeschi G."/>
            <person name="Fiorini L."/>
            <person name="Bertolini E."/>
            <person name="Zapparata A."/>
            <person name="Pe M.E."/>
            <person name="Sarrocco S."/>
            <person name="Vannacci G."/>
        </authorList>
    </citation>
    <scope>NUCLEOTIDE SEQUENCE [LARGE SCALE GENOMIC DNA]</scope>
    <source>
        <strain evidence="11">T6776</strain>
    </source>
</reference>
<feature type="region of interest" description="Disordered" evidence="6">
    <location>
        <begin position="282"/>
        <end position="702"/>
    </location>
</feature>
<feature type="compositionally biased region" description="Polar residues" evidence="6">
    <location>
        <begin position="362"/>
        <end position="371"/>
    </location>
</feature>
<feature type="signal peptide" evidence="7">
    <location>
        <begin position="1"/>
        <end position="22"/>
    </location>
</feature>
<evidence type="ECO:0000313" key="10">
    <source>
        <dbReference type="EMBL" id="KKP04077.1"/>
    </source>
</evidence>
<feature type="domain" description="LicD/FKTN/FKRP nucleotidyltransferase" evidence="8">
    <location>
        <begin position="77"/>
        <end position="181"/>
    </location>
</feature>
<name>A0A0F9ZVC7_TRIHA</name>
<feature type="compositionally biased region" description="Acidic residues" evidence="6">
    <location>
        <begin position="575"/>
        <end position="595"/>
    </location>
</feature>
<dbReference type="GO" id="GO:0016020">
    <property type="term" value="C:membrane"/>
    <property type="evidence" value="ECO:0007669"/>
    <property type="project" value="UniProtKB-SubCell"/>
</dbReference>
<accession>A0A0F9ZVC7</accession>
<keyword evidence="3" id="KW-1133">Transmembrane helix</keyword>
<feature type="compositionally biased region" description="Low complexity" evidence="6">
    <location>
        <begin position="465"/>
        <end position="478"/>
    </location>
</feature>
<feature type="compositionally biased region" description="Acidic residues" evidence="6">
    <location>
        <begin position="339"/>
        <end position="348"/>
    </location>
</feature>
<keyword evidence="7" id="KW-0732">Signal</keyword>
<keyword evidence="4" id="KW-0472">Membrane</keyword>
<dbReference type="InterPro" id="IPR009644">
    <property type="entry name" value="FKTN/MNN4/W02B3.4-1"/>
</dbReference>
<evidence type="ECO:0000256" key="7">
    <source>
        <dbReference type="SAM" id="SignalP"/>
    </source>
</evidence>
<evidence type="ECO:0008006" key="12">
    <source>
        <dbReference type="Google" id="ProtNLM"/>
    </source>
</evidence>
<sequence length="930" mass="105474">MKSCKSIIIAAAWTALAWGISAAPSAKPKAPEPKYFHENPYDIHYDDRYSLILLEDPEQREAIKVLVQTYLATFRDLGIQTWLMHGTLLGWWWGKKVMPWDYDADVQVTEADMYLLAAYHNMTIYYYKYGTMEKGRYFQLEVNPYFVHRDQDDRSNVIDARWIDMQNGLYIDITAARYALDHEQGEGILYDKYGHEYRDTYVFPLRDTTFEGVPCKIPYRYEEMLQAEYGKRSLTRRQTRADRLNERLRGAQRANVDDESFNLDINSLDIGGLAIASSIASTSSPANKYSPTTSAKRRRLDKDAPAPPEPKSSSTPRRRRVRSRPIEAPVELPTLPSEPMEEDGEDDGPTPKANRTYRVPMSISSVRTAGQSVEEAQDELETLPPHPGVISPVLRRSPTSPRKSDIIMEEVSESPADAPGSGKRRRVPMSETLSSTVKLMGVLSSDDGIPMPSSPLKNKARRRSGAATARSSQRSAGRVYGGRDTRHLADELSSDNLPQLPGIDEEEEFVEIEAEATTDLVIEESTLAQDEDEQEEQEEDQENSDGIDVEEVARLLKRGSARLPREPSPELGSQELEDAGEIEEEELEPEPEPEPELERESEPDPEPEEELEQDVEEATEAEEEEEEVTVLPTPPKRKRGRPSKSPAAQRQPTAKSKPAKPRKRVEAQPRDASEEREEPQPKKAKAKKRHSDQSEGDGGTIEITVQRFVNHKKRAHEDDDIDPLQNEMAFVNHGGESVIDVFAQVCDEVISSTLEQLQEVAGNAEDPAKKKEYRIKTRAIEAYREELKSRFLQHAIHLNHWHSLRKRVRHVQKERMALREEIMRIKAEREQVALRMDAIRIKHEADSRESKYCLDASSLMHDVDLAVEQGREAPELSRAAQREAELANLELLVSRVSEQASSSSFTGGMLKQVKEFNSFLERAAMALESR</sequence>
<feature type="chain" id="PRO_5002531001" description="Mannosylphosphorylation protein" evidence="7">
    <location>
        <begin position="23"/>
        <end position="930"/>
    </location>
</feature>
<evidence type="ECO:0000256" key="5">
    <source>
        <dbReference type="SAM" id="Coils"/>
    </source>
</evidence>
<gene>
    <name evidence="10" type="ORF">THAR02_03803</name>
</gene>
<feature type="compositionally biased region" description="Acidic residues" evidence="6">
    <location>
        <begin position="603"/>
        <end position="628"/>
    </location>
</feature>
<feature type="domain" description="Inner kinetochore subunit AME1" evidence="9">
    <location>
        <begin position="739"/>
        <end position="922"/>
    </location>
</feature>
<feature type="domain" description="LicD/FKTN/FKRP nucleotidyltransferase" evidence="8">
    <location>
        <begin position="192"/>
        <end position="230"/>
    </location>
</feature>
<dbReference type="EMBL" id="JOKZ01000088">
    <property type="protein sequence ID" value="KKP04077.1"/>
    <property type="molecule type" value="Genomic_DNA"/>
</dbReference>
<feature type="compositionally biased region" description="Basic and acidic residues" evidence="6">
    <location>
        <begin position="481"/>
        <end position="490"/>
    </location>
</feature>
<evidence type="ECO:0000256" key="1">
    <source>
        <dbReference type="ARBA" id="ARBA00004167"/>
    </source>
</evidence>
<comment type="subcellular location">
    <subcellularLocation>
        <location evidence="1">Membrane</location>
        <topology evidence="1">Single-pass membrane protein</topology>
    </subcellularLocation>
</comment>
<organism evidence="10 11">
    <name type="scientific">Trichoderma harzianum</name>
    <name type="common">Hypocrea lixii</name>
    <dbReference type="NCBI Taxonomy" id="5544"/>
    <lineage>
        <taxon>Eukaryota</taxon>
        <taxon>Fungi</taxon>
        <taxon>Dikarya</taxon>
        <taxon>Ascomycota</taxon>
        <taxon>Pezizomycotina</taxon>
        <taxon>Sordariomycetes</taxon>
        <taxon>Hypocreomycetidae</taxon>
        <taxon>Hypocreales</taxon>
        <taxon>Hypocreaceae</taxon>
        <taxon>Trichoderma</taxon>
    </lineage>
</organism>
<protein>
    <recommendedName>
        <fullName evidence="12">Mannosylphosphorylation protein</fullName>
    </recommendedName>
</protein>
<comment type="caution">
    <text evidence="10">The sequence shown here is derived from an EMBL/GenBank/DDBJ whole genome shotgun (WGS) entry which is preliminary data.</text>
</comment>
<dbReference type="InterPro" id="IPR007074">
    <property type="entry name" value="LicD/FKTN/FKRP_NTP_transf"/>
</dbReference>
<dbReference type="Proteomes" id="UP000034112">
    <property type="component" value="Unassembled WGS sequence"/>
</dbReference>
<dbReference type="GO" id="GO:0009100">
    <property type="term" value="P:glycoprotein metabolic process"/>
    <property type="evidence" value="ECO:0007669"/>
    <property type="project" value="UniProtKB-ARBA"/>
</dbReference>
<dbReference type="PANTHER" id="PTHR15407">
    <property type="entry name" value="FUKUTIN-RELATED"/>
    <property type="match status" value="1"/>
</dbReference>